<name>A0ABS5Q7D7_9PROT</name>
<evidence type="ECO:0000256" key="2">
    <source>
        <dbReference type="SAM" id="Phobius"/>
    </source>
</evidence>
<dbReference type="PANTHER" id="PTHR44757:SF2">
    <property type="entry name" value="BIOFILM ARCHITECTURE MAINTENANCE PROTEIN MBAA"/>
    <property type="match status" value="1"/>
</dbReference>
<sequence length="518" mass="55499">MDISSAGLVRQRVRIFDAGFVLVVIAVFAWVALQVDLFRNVSGPTQEQTIEVDELFGLTTLLMCGILFYAWRRAREHRHENDLRLAAESEVLHLAMQDPLTGLPNRRRFDKAIGAALAELPVPPEAHAVLLLDLNGFKKINDVYGHPTGDQVLIHVGARLLRAVREGDLVARLGGDEFVILARNVAGAEDATNVALRVIEELAPPIAIGQARHQVGTAIGIAMGPADATEAQELLRKADVALYRAKAKRESSLRFFEEEMDQHLRERDELERAIGPALERGEFALSYRPSRQAGGMVSAFEALPRWDHPAMGEIGPDRFLPIAAKAGLLAAVTEKLLATACAAACDWDAPVRLAFGLPAALLPDTAFGARILEILAEAGLPPSRLQLDIDERALTRDAARAAALLEPLQAAGVNVVADHFGTGYSDLANLSRLRLSGVKIDRSYVAAMAHDRQAAVMVRALIGIGQGLDLAVTAEGAVPEEQREALEAQGCALAQGASGQDGLTAEEASALTSGGRPA</sequence>
<dbReference type="SUPFAM" id="SSF141868">
    <property type="entry name" value="EAL domain-like"/>
    <property type="match status" value="1"/>
</dbReference>
<protein>
    <submittedName>
        <fullName evidence="5">EAL domain-containing protein</fullName>
    </submittedName>
</protein>
<comment type="caution">
    <text evidence="5">The sequence shown here is derived from an EMBL/GenBank/DDBJ whole genome shotgun (WGS) entry which is preliminary data.</text>
</comment>
<dbReference type="PROSITE" id="PS50883">
    <property type="entry name" value="EAL"/>
    <property type="match status" value="1"/>
</dbReference>
<dbReference type="InterPro" id="IPR029787">
    <property type="entry name" value="Nucleotide_cyclase"/>
</dbReference>
<evidence type="ECO:0000259" key="3">
    <source>
        <dbReference type="PROSITE" id="PS50883"/>
    </source>
</evidence>
<dbReference type="InterPro" id="IPR043128">
    <property type="entry name" value="Rev_trsase/Diguanyl_cyclase"/>
</dbReference>
<dbReference type="SMART" id="SM00267">
    <property type="entry name" value="GGDEF"/>
    <property type="match status" value="1"/>
</dbReference>
<feature type="domain" description="EAL" evidence="3">
    <location>
        <begin position="267"/>
        <end position="516"/>
    </location>
</feature>
<feature type="region of interest" description="Disordered" evidence="1">
    <location>
        <begin position="496"/>
        <end position="518"/>
    </location>
</feature>
<organism evidence="5 6">
    <name type="scientific">Roseococcus pinisoli</name>
    <dbReference type="NCBI Taxonomy" id="2835040"/>
    <lineage>
        <taxon>Bacteria</taxon>
        <taxon>Pseudomonadati</taxon>
        <taxon>Pseudomonadota</taxon>
        <taxon>Alphaproteobacteria</taxon>
        <taxon>Acetobacterales</taxon>
        <taxon>Roseomonadaceae</taxon>
        <taxon>Roseococcus</taxon>
    </lineage>
</organism>
<dbReference type="CDD" id="cd01948">
    <property type="entry name" value="EAL"/>
    <property type="match status" value="1"/>
</dbReference>
<dbReference type="SMART" id="SM00052">
    <property type="entry name" value="EAL"/>
    <property type="match status" value="1"/>
</dbReference>
<dbReference type="InterPro" id="IPR035919">
    <property type="entry name" value="EAL_sf"/>
</dbReference>
<dbReference type="CDD" id="cd01949">
    <property type="entry name" value="GGDEF"/>
    <property type="match status" value="1"/>
</dbReference>
<proteinExistence type="predicted"/>
<dbReference type="Proteomes" id="UP000766336">
    <property type="component" value="Unassembled WGS sequence"/>
</dbReference>
<dbReference type="InterPro" id="IPR001633">
    <property type="entry name" value="EAL_dom"/>
</dbReference>
<feature type="transmembrane region" description="Helical" evidence="2">
    <location>
        <begin position="15"/>
        <end position="35"/>
    </location>
</feature>
<evidence type="ECO:0000313" key="5">
    <source>
        <dbReference type="EMBL" id="MBS7809556.1"/>
    </source>
</evidence>
<keyword evidence="6" id="KW-1185">Reference proteome</keyword>
<accession>A0ABS5Q7D7</accession>
<keyword evidence="2" id="KW-0472">Membrane</keyword>
<evidence type="ECO:0000256" key="1">
    <source>
        <dbReference type="SAM" id="MobiDB-lite"/>
    </source>
</evidence>
<dbReference type="PROSITE" id="PS50887">
    <property type="entry name" value="GGDEF"/>
    <property type="match status" value="1"/>
</dbReference>
<dbReference type="InterPro" id="IPR000160">
    <property type="entry name" value="GGDEF_dom"/>
</dbReference>
<evidence type="ECO:0000313" key="6">
    <source>
        <dbReference type="Proteomes" id="UP000766336"/>
    </source>
</evidence>
<dbReference type="RefSeq" id="WP_213668247.1">
    <property type="nucleotide sequence ID" value="NZ_JAHCDA010000001.1"/>
</dbReference>
<gene>
    <name evidence="5" type="ORF">KHU32_01315</name>
</gene>
<dbReference type="PANTHER" id="PTHR44757">
    <property type="entry name" value="DIGUANYLATE CYCLASE DGCP"/>
    <property type="match status" value="1"/>
</dbReference>
<dbReference type="Pfam" id="PF00563">
    <property type="entry name" value="EAL"/>
    <property type="match status" value="1"/>
</dbReference>
<dbReference type="Pfam" id="PF00990">
    <property type="entry name" value="GGDEF"/>
    <property type="match status" value="1"/>
</dbReference>
<dbReference type="InterPro" id="IPR052155">
    <property type="entry name" value="Biofilm_reg_signaling"/>
</dbReference>
<keyword evidence="2" id="KW-0812">Transmembrane</keyword>
<feature type="domain" description="GGDEF" evidence="4">
    <location>
        <begin position="125"/>
        <end position="258"/>
    </location>
</feature>
<dbReference type="Gene3D" id="3.30.70.270">
    <property type="match status" value="1"/>
</dbReference>
<dbReference type="EMBL" id="JAHCDA010000001">
    <property type="protein sequence ID" value="MBS7809556.1"/>
    <property type="molecule type" value="Genomic_DNA"/>
</dbReference>
<dbReference type="Gene3D" id="3.20.20.450">
    <property type="entry name" value="EAL domain"/>
    <property type="match status" value="1"/>
</dbReference>
<keyword evidence="2" id="KW-1133">Transmembrane helix</keyword>
<reference evidence="5 6" key="1">
    <citation type="submission" date="2021-05" db="EMBL/GenBank/DDBJ databases">
        <title>Roseococcus sp. XZZS9, whole genome shotgun sequencing project.</title>
        <authorList>
            <person name="Zhao G."/>
            <person name="Shen L."/>
        </authorList>
    </citation>
    <scope>NUCLEOTIDE SEQUENCE [LARGE SCALE GENOMIC DNA]</scope>
    <source>
        <strain evidence="5 6">XZZS9</strain>
    </source>
</reference>
<dbReference type="NCBIfam" id="TIGR00254">
    <property type="entry name" value="GGDEF"/>
    <property type="match status" value="1"/>
</dbReference>
<evidence type="ECO:0000259" key="4">
    <source>
        <dbReference type="PROSITE" id="PS50887"/>
    </source>
</evidence>
<dbReference type="SUPFAM" id="SSF55073">
    <property type="entry name" value="Nucleotide cyclase"/>
    <property type="match status" value="1"/>
</dbReference>